<feature type="compositionally biased region" description="Basic and acidic residues" evidence="1">
    <location>
        <begin position="104"/>
        <end position="121"/>
    </location>
</feature>
<name>A0A8B8BEB6_CRAVI</name>
<organism evidence="2 3">
    <name type="scientific">Crassostrea virginica</name>
    <name type="common">Eastern oyster</name>
    <dbReference type="NCBI Taxonomy" id="6565"/>
    <lineage>
        <taxon>Eukaryota</taxon>
        <taxon>Metazoa</taxon>
        <taxon>Spiralia</taxon>
        <taxon>Lophotrochozoa</taxon>
        <taxon>Mollusca</taxon>
        <taxon>Bivalvia</taxon>
        <taxon>Autobranchia</taxon>
        <taxon>Pteriomorphia</taxon>
        <taxon>Ostreida</taxon>
        <taxon>Ostreoidea</taxon>
        <taxon>Ostreidae</taxon>
        <taxon>Crassostrea</taxon>
    </lineage>
</organism>
<evidence type="ECO:0000313" key="2">
    <source>
        <dbReference type="Proteomes" id="UP000694844"/>
    </source>
</evidence>
<reference evidence="3" key="1">
    <citation type="submission" date="2025-08" db="UniProtKB">
        <authorList>
            <consortium name="RefSeq"/>
        </authorList>
    </citation>
    <scope>IDENTIFICATION</scope>
    <source>
        <tissue evidence="3">Whole sample</tissue>
    </source>
</reference>
<evidence type="ECO:0000313" key="3">
    <source>
        <dbReference type="RefSeq" id="XP_022301722.1"/>
    </source>
</evidence>
<dbReference type="KEGG" id="cvn:111109781"/>
<feature type="region of interest" description="Disordered" evidence="1">
    <location>
        <begin position="88"/>
        <end position="121"/>
    </location>
</feature>
<gene>
    <name evidence="3" type="primary">LOC111109781</name>
</gene>
<sequence length="350" mass="41643">MKRASNVELQSNGISSLAASFTSTQNGLEKWKLSRELQQIECEEYFTRVNNVREIHKLKDLVLEYIATGCVYKQHRFERYDPFRKEEKSKERIEKQRRIHRKKIQSEADSSKPKEIKAKKIPPKLERSKTMIEEISQDGRQPSRGRIHQSLPDITRPIQNVSINDDLIRREDKTGSDDKSVFYQVQNSRVAESDAEDTRSKKSVSFLPTIKRVALWEQQQVDEKDEETRERIRHKKYQPNLKEEFQRMFPGNCKTSYSMRKFIDKETKNVLHDIDNNPRKFSRREQDSLIKKSQLPDFIDRHKTTSAILRDFRSIKRNLKGDDELHKQPDKNEKYNQIIRFLELAESFEQ</sequence>
<dbReference type="Proteomes" id="UP000694844">
    <property type="component" value="Chromosome 8"/>
</dbReference>
<dbReference type="AlphaFoldDB" id="A0A8B8BEB6"/>
<keyword evidence="2" id="KW-1185">Reference proteome</keyword>
<dbReference type="OrthoDB" id="6155072at2759"/>
<dbReference type="RefSeq" id="XP_022301722.1">
    <property type="nucleotide sequence ID" value="XM_022446014.1"/>
</dbReference>
<accession>A0A8B8BEB6</accession>
<dbReference type="GeneID" id="111109781"/>
<protein>
    <submittedName>
        <fullName evidence="3">Uncharacterized protein LOC111109781</fullName>
    </submittedName>
</protein>
<evidence type="ECO:0000256" key="1">
    <source>
        <dbReference type="SAM" id="MobiDB-lite"/>
    </source>
</evidence>
<proteinExistence type="predicted"/>